<dbReference type="PANTHER" id="PTHR11200:SF300">
    <property type="entry name" value="TYPE II INOSITOL 1,4,5-TRISPHOSPHATE 5-PHOSPHATASE"/>
    <property type="match status" value="1"/>
</dbReference>
<evidence type="ECO:0000313" key="1">
    <source>
        <dbReference type="EMBL" id="TXG51532.1"/>
    </source>
</evidence>
<dbReference type="PANTHER" id="PTHR11200">
    <property type="entry name" value="INOSITOL 5-PHOSPHATASE"/>
    <property type="match status" value="1"/>
</dbReference>
<dbReference type="InterPro" id="IPR027413">
    <property type="entry name" value="GROEL-like_equatorial_sf"/>
</dbReference>
<dbReference type="InterPro" id="IPR006873">
    <property type="entry name" value="DUF620"/>
</dbReference>
<dbReference type="Proteomes" id="UP000323000">
    <property type="component" value="Chromosome 11"/>
</dbReference>
<dbReference type="OrthoDB" id="1724107at2759"/>
<accession>A0A5C7H520</accession>
<dbReference type="GO" id="GO:0046856">
    <property type="term" value="P:phosphatidylinositol dephosphorylation"/>
    <property type="evidence" value="ECO:0007669"/>
    <property type="project" value="InterPro"/>
</dbReference>
<keyword evidence="2" id="KW-1185">Reference proteome</keyword>
<dbReference type="SUPFAM" id="SSF48592">
    <property type="entry name" value="GroEL equatorial domain-like"/>
    <property type="match status" value="1"/>
</dbReference>
<dbReference type="SUPFAM" id="SSF56219">
    <property type="entry name" value="DNase I-like"/>
    <property type="match status" value="1"/>
</dbReference>
<dbReference type="GO" id="GO:0004439">
    <property type="term" value="F:phosphatidylinositol-4,5-bisphosphate 5-phosphatase activity"/>
    <property type="evidence" value="ECO:0007669"/>
    <property type="project" value="TreeGrafter"/>
</dbReference>
<organism evidence="1 2">
    <name type="scientific">Acer yangbiense</name>
    <dbReference type="NCBI Taxonomy" id="1000413"/>
    <lineage>
        <taxon>Eukaryota</taxon>
        <taxon>Viridiplantae</taxon>
        <taxon>Streptophyta</taxon>
        <taxon>Embryophyta</taxon>
        <taxon>Tracheophyta</taxon>
        <taxon>Spermatophyta</taxon>
        <taxon>Magnoliopsida</taxon>
        <taxon>eudicotyledons</taxon>
        <taxon>Gunneridae</taxon>
        <taxon>Pentapetalae</taxon>
        <taxon>rosids</taxon>
        <taxon>malvids</taxon>
        <taxon>Sapindales</taxon>
        <taxon>Sapindaceae</taxon>
        <taxon>Hippocastanoideae</taxon>
        <taxon>Acereae</taxon>
        <taxon>Acer</taxon>
    </lineage>
</organism>
<reference evidence="2" key="1">
    <citation type="journal article" date="2019" name="Gigascience">
        <title>De novo genome assembly of the endangered Acer yangbiense, a plant species with extremely small populations endemic to Yunnan Province, China.</title>
        <authorList>
            <person name="Yang J."/>
            <person name="Wariss H.M."/>
            <person name="Tao L."/>
            <person name="Zhang R."/>
            <person name="Yun Q."/>
            <person name="Hollingsworth P."/>
            <person name="Dao Z."/>
            <person name="Luo G."/>
            <person name="Guo H."/>
            <person name="Ma Y."/>
            <person name="Sun W."/>
        </authorList>
    </citation>
    <scope>NUCLEOTIDE SEQUENCE [LARGE SCALE GENOMIC DNA]</scope>
    <source>
        <strain evidence="2">cv. Malutang</strain>
    </source>
</reference>
<comment type="caution">
    <text evidence="1">The sequence shown here is derived from an EMBL/GenBank/DDBJ whole genome shotgun (WGS) entry which is preliminary data.</text>
</comment>
<dbReference type="InterPro" id="IPR036691">
    <property type="entry name" value="Endo/exonu/phosph_ase_sf"/>
</dbReference>
<dbReference type="Pfam" id="PF04788">
    <property type="entry name" value="DUF620"/>
    <property type="match status" value="1"/>
</dbReference>
<sequence length="345" mass="37779">MKKKGPSNIIPIKSGEEFNSSVSESSRSLIIVTVGAGYVFTLANHGGIRWWNVTSPGPVDSILSRKEILYTRIENLKILTGTWNVGQGRAFHDSLISWLGSAASDVGIVVVVGLQEVEMGAGVLVMSAAKETVGLEGSSVGQWLLDLIGKSLDEGSTFECGFSRQLAGLLVSVCFSNQGALGLRLRVYDRYQLFSPQLSTWERSEFRVPIVFSLKLSANQPELADRGDSTAEIIKHVISGYFSQRSGLQNSVTRDKTLDKYEEKVGPDIVKRAPSYRLKLISKNTSVNGSVVNEKVISSDNPKYGYNATTGIYEDLMAARIIDPTKWQKHHDTCLRMAAKGEVVE</sequence>
<dbReference type="InterPro" id="IPR046985">
    <property type="entry name" value="IP5"/>
</dbReference>
<name>A0A5C7H520_9ROSI</name>
<dbReference type="AlphaFoldDB" id="A0A5C7H520"/>
<evidence type="ECO:0008006" key="3">
    <source>
        <dbReference type="Google" id="ProtNLM"/>
    </source>
</evidence>
<proteinExistence type="predicted"/>
<dbReference type="Gene3D" id="1.10.560.10">
    <property type="entry name" value="GroEL-like equatorial domain"/>
    <property type="match status" value="1"/>
</dbReference>
<protein>
    <recommendedName>
        <fullName evidence="3">Inositol polyphosphate-related phosphatase domain-containing protein</fullName>
    </recommendedName>
</protein>
<dbReference type="EMBL" id="VAHF01000011">
    <property type="protein sequence ID" value="TXG51532.1"/>
    <property type="molecule type" value="Genomic_DNA"/>
</dbReference>
<gene>
    <name evidence="1" type="ORF">EZV62_024056</name>
</gene>
<evidence type="ECO:0000313" key="2">
    <source>
        <dbReference type="Proteomes" id="UP000323000"/>
    </source>
</evidence>